<proteinExistence type="predicted"/>
<comment type="caution">
    <text evidence="1">The sequence shown here is derived from an EMBL/GenBank/DDBJ whole genome shotgun (WGS) entry which is preliminary data.</text>
</comment>
<protein>
    <submittedName>
        <fullName evidence="1">Uncharacterized protein</fullName>
    </submittedName>
</protein>
<reference evidence="1 2" key="1">
    <citation type="submission" date="2016-11" db="EMBL/GenBank/DDBJ databases">
        <title>Draft Genome Sequences of Nine Cyanobacterial Strains from Diverse Habitats.</title>
        <authorList>
            <person name="Zhu T."/>
            <person name="Hou S."/>
            <person name="Lu X."/>
            <person name="Hess W.R."/>
        </authorList>
    </citation>
    <scope>NUCLEOTIDE SEQUENCE [LARGE SCALE GENOMIC DNA]</scope>
    <source>
        <strain evidence="1 2">NIES-592</strain>
    </source>
</reference>
<dbReference type="OrthoDB" id="508414at2"/>
<accession>A0A1U7GSL6</accession>
<keyword evidence="2" id="KW-1185">Reference proteome</keyword>
<dbReference type="EMBL" id="MRCA01000030">
    <property type="protein sequence ID" value="OKH10815.1"/>
    <property type="molecule type" value="Genomic_DNA"/>
</dbReference>
<dbReference type="Proteomes" id="UP000186391">
    <property type="component" value="Unassembled WGS sequence"/>
</dbReference>
<dbReference type="RefSeq" id="WP_073557115.1">
    <property type="nucleotide sequence ID" value="NZ_MRCA01000030.1"/>
</dbReference>
<evidence type="ECO:0000313" key="1">
    <source>
        <dbReference type="EMBL" id="OKH10815.1"/>
    </source>
</evidence>
<evidence type="ECO:0000313" key="2">
    <source>
        <dbReference type="Proteomes" id="UP000186391"/>
    </source>
</evidence>
<dbReference type="AlphaFoldDB" id="A0A1U7GSL6"/>
<sequence length="352" mass="40225">MNIPIPQGVRNRAKDTYFRLTPTVRDKLLESKLTAAEWRIWCYLISLDPFGDRGAKFSPAELMLKCAVKKSTYFAAKAKFQKLSLFDFQDGVTKVVNLQGFSNQSKISECSQQEQLIESKISESDSKILEFKSEISESNSRISECQKLKPLLDKDSTTLQTLQTVQTFQTKEEEGEKIFEKGSKQAKEKVTNSKLPENLINKLEELEIPLDGTVRKAIASHHISQVYGAAAHVEKTWDTVKNPKSVFLYQLPKQPIEKLPQSLSSEFLDWYAQASSDEIVEDLPPEYLSRDRNNEPLVRLKQLDPITGAPYRLVEWRRVQAEPDYNPDKDLVSLADLSSFLKQFIEKGNKKQ</sequence>
<name>A0A1U7GSL6_9CYAN</name>
<gene>
    <name evidence="1" type="ORF">NIES592_23850</name>
</gene>
<organism evidence="1 2">
    <name type="scientific">Fischerella major NIES-592</name>
    <dbReference type="NCBI Taxonomy" id="210994"/>
    <lineage>
        <taxon>Bacteria</taxon>
        <taxon>Bacillati</taxon>
        <taxon>Cyanobacteriota</taxon>
        <taxon>Cyanophyceae</taxon>
        <taxon>Nostocales</taxon>
        <taxon>Hapalosiphonaceae</taxon>
        <taxon>Fischerella</taxon>
    </lineage>
</organism>